<reference evidence="2" key="1">
    <citation type="submission" date="2015-04" db="UniProtKB">
        <authorList>
            <consortium name="EnsemblPlants"/>
        </authorList>
    </citation>
    <scope>IDENTIFICATION</scope>
</reference>
<organism evidence="2">
    <name type="scientific">Oryza glumipatula</name>
    <dbReference type="NCBI Taxonomy" id="40148"/>
    <lineage>
        <taxon>Eukaryota</taxon>
        <taxon>Viridiplantae</taxon>
        <taxon>Streptophyta</taxon>
        <taxon>Embryophyta</taxon>
        <taxon>Tracheophyta</taxon>
        <taxon>Spermatophyta</taxon>
        <taxon>Magnoliopsida</taxon>
        <taxon>Liliopsida</taxon>
        <taxon>Poales</taxon>
        <taxon>Poaceae</taxon>
        <taxon>BOP clade</taxon>
        <taxon>Oryzoideae</taxon>
        <taxon>Oryzeae</taxon>
        <taxon>Oryzinae</taxon>
        <taxon>Oryza</taxon>
    </lineage>
</organism>
<dbReference type="Gramene" id="OGLUM03G16630.1">
    <property type="protein sequence ID" value="OGLUM03G16630.1"/>
    <property type="gene ID" value="OGLUM03G16630"/>
</dbReference>
<feature type="compositionally biased region" description="Basic and acidic residues" evidence="1">
    <location>
        <begin position="9"/>
        <end position="22"/>
    </location>
</feature>
<dbReference type="AlphaFoldDB" id="A0A0D9Z6W1"/>
<reference evidence="2" key="2">
    <citation type="submission" date="2018-05" db="EMBL/GenBank/DDBJ databases">
        <title>OgluRS3 (Oryza glumaepatula Reference Sequence Version 3).</title>
        <authorList>
            <person name="Zhang J."/>
            <person name="Kudrna D."/>
            <person name="Lee S."/>
            <person name="Talag J."/>
            <person name="Welchert J."/>
            <person name="Wing R.A."/>
        </authorList>
    </citation>
    <scope>NUCLEOTIDE SEQUENCE [LARGE SCALE GENOMIC DNA]</scope>
</reference>
<name>A0A0D9Z6W1_9ORYZ</name>
<proteinExistence type="predicted"/>
<protein>
    <submittedName>
        <fullName evidence="2">Uncharacterized protein</fullName>
    </submittedName>
</protein>
<evidence type="ECO:0000313" key="2">
    <source>
        <dbReference type="EnsemblPlants" id="OGLUM03G16630.1"/>
    </source>
</evidence>
<sequence length="144" mass="17106">MGSTSSAKMFRDGRNQGRPKRPIDAEGKVVAAAWVRLTCIGNVEWITGDGYRYRWCLWDPMHKEQRLPNLINNVMIRKQSTYIIFSRWQSIPEEALELQQQKKTEKMRLHRDKQDVYLLEQVGTAQYIRMNEKQDRHELHFIAT</sequence>
<evidence type="ECO:0000313" key="3">
    <source>
        <dbReference type="Proteomes" id="UP000026961"/>
    </source>
</evidence>
<evidence type="ECO:0000256" key="1">
    <source>
        <dbReference type="SAM" id="MobiDB-lite"/>
    </source>
</evidence>
<keyword evidence="3" id="KW-1185">Reference proteome</keyword>
<dbReference type="HOGENOM" id="CLU_1799475_0_0_1"/>
<dbReference type="Proteomes" id="UP000026961">
    <property type="component" value="Chromosome 3"/>
</dbReference>
<accession>A0A0D9Z6W1</accession>
<feature type="region of interest" description="Disordered" evidence="1">
    <location>
        <begin position="1"/>
        <end position="22"/>
    </location>
</feature>
<dbReference type="EnsemblPlants" id="OGLUM03G16630.1">
    <property type="protein sequence ID" value="OGLUM03G16630.1"/>
    <property type="gene ID" value="OGLUM03G16630"/>
</dbReference>